<feature type="non-terminal residue" evidence="1">
    <location>
        <position position="1"/>
    </location>
</feature>
<proteinExistence type="predicted"/>
<sequence length="69" mass="7885">MRSCIVMNPQWMGKNQRTLLECYRTPRTRPSPFMEMMLRQPTSSFPGSCTTRASSKALTWPPCAMPNST</sequence>
<dbReference type="EMBL" id="JAMKFB020000004">
    <property type="protein sequence ID" value="KAL0195725.1"/>
    <property type="molecule type" value="Genomic_DNA"/>
</dbReference>
<name>A0ABD0RDW5_CIRMR</name>
<reference evidence="1 2" key="1">
    <citation type="submission" date="2024-05" db="EMBL/GenBank/DDBJ databases">
        <title>Genome sequencing and assembly of Indian major carp, Cirrhinus mrigala (Hamilton, 1822).</title>
        <authorList>
            <person name="Mohindra V."/>
            <person name="Chowdhury L.M."/>
            <person name="Lal K."/>
            <person name="Jena J.K."/>
        </authorList>
    </citation>
    <scope>NUCLEOTIDE SEQUENCE [LARGE SCALE GENOMIC DNA]</scope>
    <source>
        <strain evidence="1">CM1030</strain>
        <tissue evidence="1">Blood</tissue>
    </source>
</reference>
<dbReference type="Proteomes" id="UP001529510">
    <property type="component" value="Unassembled WGS sequence"/>
</dbReference>
<evidence type="ECO:0000313" key="1">
    <source>
        <dbReference type="EMBL" id="KAL0195725.1"/>
    </source>
</evidence>
<evidence type="ECO:0000313" key="2">
    <source>
        <dbReference type="Proteomes" id="UP001529510"/>
    </source>
</evidence>
<protein>
    <submittedName>
        <fullName evidence="1">Uncharacterized protein</fullName>
    </submittedName>
</protein>
<gene>
    <name evidence="1" type="ORF">M9458_009297</name>
</gene>
<comment type="caution">
    <text evidence="1">The sequence shown here is derived from an EMBL/GenBank/DDBJ whole genome shotgun (WGS) entry which is preliminary data.</text>
</comment>
<keyword evidence="2" id="KW-1185">Reference proteome</keyword>
<feature type="non-terminal residue" evidence="1">
    <location>
        <position position="69"/>
    </location>
</feature>
<dbReference type="AlphaFoldDB" id="A0ABD0RDW5"/>
<organism evidence="1 2">
    <name type="scientific">Cirrhinus mrigala</name>
    <name type="common">Mrigala</name>
    <dbReference type="NCBI Taxonomy" id="683832"/>
    <lineage>
        <taxon>Eukaryota</taxon>
        <taxon>Metazoa</taxon>
        <taxon>Chordata</taxon>
        <taxon>Craniata</taxon>
        <taxon>Vertebrata</taxon>
        <taxon>Euteleostomi</taxon>
        <taxon>Actinopterygii</taxon>
        <taxon>Neopterygii</taxon>
        <taxon>Teleostei</taxon>
        <taxon>Ostariophysi</taxon>
        <taxon>Cypriniformes</taxon>
        <taxon>Cyprinidae</taxon>
        <taxon>Labeoninae</taxon>
        <taxon>Labeonini</taxon>
        <taxon>Cirrhinus</taxon>
    </lineage>
</organism>
<accession>A0ABD0RDW5</accession>